<gene>
    <name evidence="2" type="ORF">ANN_23630</name>
</gene>
<feature type="region of interest" description="Disordered" evidence="1">
    <location>
        <begin position="27"/>
        <end position="99"/>
    </location>
</feature>
<dbReference type="EMBL" id="JAJSOF020000025">
    <property type="protein sequence ID" value="KAJ4435056.1"/>
    <property type="molecule type" value="Genomic_DNA"/>
</dbReference>
<keyword evidence="3" id="KW-1185">Reference proteome</keyword>
<dbReference type="Proteomes" id="UP001148838">
    <property type="component" value="Unassembled WGS sequence"/>
</dbReference>
<sequence>MAATLSEGNVDLEVEEALDQGCASLVPDKSRARDGGLQLSQAWTPALDQLRPSHNQGHEDNGPRTAIDSNRRNRTRRPPNFTQESQADPPTNPLSPETA</sequence>
<comment type="caution">
    <text evidence="2">The sequence shown here is derived from an EMBL/GenBank/DDBJ whole genome shotgun (WGS) entry which is preliminary data.</text>
</comment>
<feature type="compositionally biased region" description="Polar residues" evidence="1">
    <location>
        <begin position="81"/>
        <end position="99"/>
    </location>
</feature>
<accession>A0ABQ8SLL9</accession>
<name>A0ABQ8SLL9_PERAM</name>
<reference evidence="2 3" key="1">
    <citation type="journal article" date="2022" name="Allergy">
        <title>Genome assembly and annotation of Periplaneta americana reveal a comprehensive cockroach allergen profile.</title>
        <authorList>
            <person name="Wang L."/>
            <person name="Xiong Q."/>
            <person name="Saelim N."/>
            <person name="Wang L."/>
            <person name="Nong W."/>
            <person name="Wan A.T."/>
            <person name="Shi M."/>
            <person name="Liu X."/>
            <person name="Cao Q."/>
            <person name="Hui J.H.L."/>
            <person name="Sookrung N."/>
            <person name="Leung T.F."/>
            <person name="Tungtrongchitr A."/>
            <person name="Tsui S.K.W."/>
        </authorList>
    </citation>
    <scope>NUCLEOTIDE SEQUENCE [LARGE SCALE GENOMIC DNA]</scope>
    <source>
        <strain evidence="2">PWHHKU_190912</strain>
    </source>
</reference>
<evidence type="ECO:0000256" key="1">
    <source>
        <dbReference type="SAM" id="MobiDB-lite"/>
    </source>
</evidence>
<proteinExistence type="predicted"/>
<evidence type="ECO:0000313" key="2">
    <source>
        <dbReference type="EMBL" id="KAJ4435056.1"/>
    </source>
</evidence>
<evidence type="ECO:0000313" key="3">
    <source>
        <dbReference type="Proteomes" id="UP001148838"/>
    </source>
</evidence>
<organism evidence="2 3">
    <name type="scientific">Periplaneta americana</name>
    <name type="common">American cockroach</name>
    <name type="synonym">Blatta americana</name>
    <dbReference type="NCBI Taxonomy" id="6978"/>
    <lineage>
        <taxon>Eukaryota</taxon>
        <taxon>Metazoa</taxon>
        <taxon>Ecdysozoa</taxon>
        <taxon>Arthropoda</taxon>
        <taxon>Hexapoda</taxon>
        <taxon>Insecta</taxon>
        <taxon>Pterygota</taxon>
        <taxon>Neoptera</taxon>
        <taxon>Polyneoptera</taxon>
        <taxon>Dictyoptera</taxon>
        <taxon>Blattodea</taxon>
        <taxon>Blattoidea</taxon>
        <taxon>Blattidae</taxon>
        <taxon>Blattinae</taxon>
        <taxon>Periplaneta</taxon>
    </lineage>
</organism>
<protein>
    <submittedName>
        <fullName evidence="2">Uncharacterized protein</fullName>
    </submittedName>
</protein>